<name>A0A9N7YSF0_PLEPL</name>
<evidence type="ECO:0000313" key="1">
    <source>
        <dbReference type="EMBL" id="CAB1437970.1"/>
    </source>
</evidence>
<dbReference type="Proteomes" id="UP001153269">
    <property type="component" value="Unassembled WGS sequence"/>
</dbReference>
<evidence type="ECO:0000313" key="2">
    <source>
        <dbReference type="Proteomes" id="UP001153269"/>
    </source>
</evidence>
<dbReference type="AlphaFoldDB" id="A0A9N7YSF0"/>
<gene>
    <name evidence="1" type="ORF">PLEPLA_LOCUS25947</name>
</gene>
<keyword evidence="2" id="KW-1185">Reference proteome</keyword>
<protein>
    <submittedName>
        <fullName evidence="1">Uncharacterized protein</fullName>
    </submittedName>
</protein>
<comment type="caution">
    <text evidence="1">The sequence shown here is derived from an EMBL/GenBank/DDBJ whole genome shotgun (WGS) entry which is preliminary data.</text>
</comment>
<sequence>MHGQSAQHLQSGQPNARHRPLRRWAFGQTDDERWLHLIGYCILFCHQKHCGRGLASTSSSRGRKSTVGSTESLDKTCERYSRHNDFIRARQTGTIVDEAKVLGGYPPILCQTTTNVYARQCQQGGISSCHTLARKQTRFKANLSQGTAGVQLCVNLLSQTLASSLMAQRELIWKFSAKIHSVLGVCVSNDTVWAEEIEGVTQHSSWTTHAVSALVVPALVVPSRVLSCGCGAETVALPSPPSWHLLCLCEDPLLTLTSQRRFDFPGNLTGS</sequence>
<proteinExistence type="predicted"/>
<organism evidence="1 2">
    <name type="scientific">Pleuronectes platessa</name>
    <name type="common">European plaice</name>
    <dbReference type="NCBI Taxonomy" id="8262"/>
    <lineage>
        <taxon>Eukaryota</taxon>
        <taxon>Metazoa</taxon>
        <taxon>Chordata</taxon>
        <taxon>Craniata</taxon>
        <taxon>Vertebrata</taxon>
        <taxon>Euteleostomi</taxon>
        <taxon>Actinopterygii</taxon>
        <taxon>Neopterygii</taxon>
        <taxon>Teleostei</taxon>
        <taxon>Neoteleostei</taxon>
        <taxon>Acanthomorphata</taxon>
        <taxon>Carangaria</taxon>
        <taxon>Pleuronectiformes</taxon>
        <taxon>Pleuronectoidei</taxon>
        <taxon>Pleuronectidae</taxon>
        <taxon>Pleuronectes</taxon>
    </lineage>
</organism>
<reference evidence="1" key="1">
    <citation type="submission" date="2020-03" db="EMBL/GenBank/DDBJ databases">
        <authorList>
            <person name="Weist P."/>
        </authorList>
    </citation>
    <scope>NUCLEOTIDE SEQUENCE</scope>
</reference>
<dbReference type="EMBL" id="CADEAL010002090">
    <property type="protein sequence ID" value="CAB1437970.1"/>
    <property type="molecule type" value="Genomic_DNA"/>
</dbReference>
<accession>A0A9N7YSF0</accession>